<dbReference type="EMBL" id="CAJA01000240">
    <property type="protein sequence ID" value="CCH73698.1"/>
    <property type="molecule type" value="Genomic_DNA"/>
</dbReference>
<reference evidence="2 3" key="1">
    <citation type="journal article" date="2013" name="ISME J.">
        <title>A metabolic model for members of the genus Tetrasphaera involved in enhanced biological phosphorus removal.</title>
        <authorList>
            <person name="Kristiansen R."/>
            <person name="Nguyen H.T.T."/>
            <person name="Saunders A.M."/>
            <person name="Nielsen J.L."/>
            <person name="Wimmer R."/>
            <person name="Le V.Q."/>
            <person name="McIlroy S.J."/>
            <person name="Petrovski S."/>
            <person name="Seviour R.J."/>
            <person name="Calteau A."/>
            <person name="Nielsen K.L."/>
            <person name="Nielsen P.H."/>
        </authorList>
    </citation>
    <scope>NUCLEOTIDE SEQUENCE [LARGE SCALE GENOMIC DNA]</scope>
    <source>
        <strain evidence="2 3">Ben110</strain>
    </source>
</reference>
<dbReference type="PROSITE" id="PS51674">
    <property type="entry name" value="4FE4S_WBL"/>
    <property type="match status" value="1"/>
</dbReference>
<comment type="caution">
    <text evidence="2">The sequence shown here is derived from an EMBL/GenBank/DDBJ whole genome shotgun (WGS) entry which is preliminary data.</text>
</comment>
<evidence type="ECO:0000313" key="3">
    <source>
        <dbReference type="Proteomes" id="UP000035763"/>
    </source>
</evidence>
<name>W6JVZ1_9MICO</name>
<feature type="domain" description="4Fe-4S Wbl-type" evidence="1">
    <location>
        <begin position="12"/>
        <end position="71"/>
    </location>
</feature>
<protein>
    <recommendedName>
        <fullName evidence="1">4Fe-4S Wbl-type domain-containing protein</fullName>
    </recommendedName>
</protein>
<keyword evidence="3" id="KW-1185">Reference proteome</keyword>
<dbReference type="InterPro" id="IPR034768">
    <property type="entry name" value="4FE4S_WBL"/>
</dbReference>
<dbReference type="OrthoDB" id="3689751at2"/>
<dbReference type="AlphaFoldDB" id="W6JVZ1"/>
<accession>W6JVZ1</accession>
<dbReference type="STRING" id="1193182.BN11_3140010"/>
<evidence type="ECO:0000259" key="1">
    <source>
        <dbReference type="PROSITE" id="PS51674"/>
    </source>
</evidence>
<dbReference type="Proteomes" id="UP000035763">
    <property type="component" value="Unassembled WGS sequence"/>
</dbReference>
<gene>
    <name evidence="2" type="ORF">BN11_3140010</name>
</gene>
<dbReference type="Pfam" id="PF02467">
    <property type="entry name" value="Whib"/>
    <property type="match status" value="1"/>
</dbReference>
<sequence length="111" mass="11886">MYDYPHFDGTQACHNPTPAAASAFSGTIGADPSPALALCSACPFVDECRDWALAHDVYGVWGGTTEDDRAEIRSQSELPAPPSIPDQLDDLVLAMRARVVDDDPILLVRAS</sequence>
<organism evidence="2 3">
    <name type="scientific">Nostocoides australiense Ben110</name>
    <dbReference type="NCBI Taxonomy" id="1193182"/>
    <lineage>
        <taxon>Bacteria</taxon>
        <taxon>Bacillati</taxon>
        <taxon>Actinomycetota</taxon>
        <taxon>Actinomycetes</taxon>
        <taxon>Micrococcales</taxon>
        <taxon>Intrasporangiaceae</taxon>
        <taxon>Nostocoides</taxon>
    </lineage>
</organism>
<dbReference type="RefSeq" id="WP_048699324.1">
    <property type="nucleotide sequence ID" value="NZ_HG764815.1"/>
</dbReference>
<evidence type="ECO:0000313" key="2">
    <source>
        <dbReference type="EMBL" id="CCH73698.1"/>
    </source>
</evidence>
<proteinExistence type="predicted"/>